<dbReference type="RefSeq" id="WP_189604631.1">
    <property type="nucleotide sequence ID" value="NZ_BMXB01000007.1"/>
</dbReference>
<evidence type="ECO:0000259" key="2">
    <source>
        <dbReference type="Pfam" id="PF10988"/>
    </source>
</evidence>
<sequence>MKLRINLNNFKTTLACCLFIVSGAVFGQDISAQLSDFNELKVFNGIEVVLIPSEENRIEITGHSKEKVKYQHVENRLELRLSLENIWTDDNTLVKIFFRKLQVIDANERSVVQVDGEIVGTNLVFRAQEGASVFAGIDALKQSSKAVTGGQVNLHGKVREQEITINTGGQFYGKKLISENTEVSISAGGNAEVSAETYCKATAKLGGTILVFGNPEQLDRKTSFGGSIKKMN</sequence>
<reference evidence="3" key="2">
    <citation type="submission" date="2020-09" db="EMBL/GenBank/DDBJ databases">
        <authorList>
            <person name="Sun Q."/>
            <person name="Kim S."/>
        </authorList>
    </citation>
    <scope>NUCLEOTIDE SEQUENCE</scope>
    <source>
        <strain evidence="3">KCTC 12719</strain>
    </source>
</reference>
<protein>
    <recommendedName>
        <fullName evidence="2">Putative auto-transporter adhesin head GIN domain-containing protein</fullName>
    </recommendedName>
</protein>
<proteinExistence type="predicted"/>
<dbReference type="EMBL" id="BMXB01000007">
    <property type="protein sequence ID" value="GHA38781.1"/>
    <property type="molecule type" value="Genomic_DNA"/>
</dbReference>
<evidence type="ECO:0000256" key="1">
    <source>
        <dbReference type="SAM" id="SignalP"/>
    </source>
</evidence>
<evidence type="ECO:0000313" key="4">
    <source>
        <dbReference type="Proteomes" id="UP000610456"/>
    </source>
</evidence>
<name>A0A918SEK6_9FLAO</name>
<dbReference type="InterPro" id="IPR021255">
    <property type="entry name" value="DUF2807"/>
</dbReference>
<reference evidence="3" key="1">
    <citation type="journal article" date="2014" name="Int. J. Syst. Evol. Microbiol.">
        <title>Complete genome sequence of Corynebacterium casei LMG S-19264T (=DSM 44701T), isolated from a smear-ripened cheese.</title>
        <authorList>
            <consortium name="US DOE Joint Genome Institute (JGI-PGF)"/>
            <person name="Walter F."/>
            <person name="Albersmeier A."/>
            <person name="Kalinowski J."/>
            <person name="Ruckert C."/>
        </authorList>
    </citation>
    <scope>NUCLEOTIDE SEQUENCE</scope>
    <source>
        <strain evidence="3">KCTC 12719</strain>
    </source>
</reference>
<keyword evidence="4" id="KW-1185">Reference proteome</keyword>
<feature type="signal peptide" evidence="1">
    <location>
        <begin position="1"/>
        <end position="27"/>
    </location>
</feature>
<evidence type="ECO:0000313" key="3">
    <source>
        <dbReference type="EMBL" id="GHA38781.1"/>
    </source>
</evidence>
<dbReference type="Proteomes" id="UP000610456">
    <property type="component" value="Unassembled WGS sequence"/>
</dbReference>
<keyword evidence="1" id="KW-0732">Signal</keyword>
<dbReference type="Pfam" id="PF10988">
    <property type="entry name" value="DUF2807"/>
    <property type="match status" value="1"/>
</dbReference>
<dbReference type="Gene3D" id="2.160.20.120">
    <property type="match status" value="1"/>
</dbReference>
<feature type="domain" description="Putative auto-transporter adhesin head GIN" evidence="2">
    <location>
        <begin position="36"/>
        <end position="215"/>
    </location>
</feature>
<feature type="chain" id="PRO_5037344340" description="Putative auto-transporter adhesin head GIN domain-containing protein" evidence="1">
    <location>
        <begin position="28"/>
        <end position="232"/>
    </location>
</feature>
<dbReference type="AlphaFoldDB" id="A0A918SEK6"/>
<gene>
    <name evidence="3" type="ORF">GCM10007103_20210</name>
</gene>
<comment type="caution">
    <text evidence="3">The sequence shown here is derived from an EMBL/GenBank/DDBJ whole genome shotgun (WGS) entry which is preliminary data.</text>
</comment>
<accession>A0A918SEK6</accession>
<organism evidence="3 4">
    <name type="scientific">Salinimicrobium marinum</name>
    <dbReference type="NCBI Taxonomy" id="680283"/>
    <lineage>
        <taxon>Bacteria</taxon>
        <taxon>Pseudomonadati</taxon>
        <taxon>Bacteroidota</taxon>
        <taxon>Flavobacteriia</taxon>
        <taxon>Flavobacteriales</taxon>
        <taxon>Flavobacteriaceae</taxon>
        <taxon>Salinimicrobium</taxon>
    </lineage>
</organism>